<feature type="non-terminal residue" evidence="2">
    <location>
        <position position="112"/>
    </location>
</feature>
<feature type="transmembrane region" description="Helical" evidence="1">
    <location>
        <begin position="14"/>
        <end position="32"/>
    </location>
</feature>
<organism evidence="2">
    <name type="scientific">Arion vulgaris</name>
    <dbReference type="NCBI Taxonomy" id="1028688"/>
    <lineage>
        <taxon>Eukaryota</taxon>
        <taxon>Metazoa</taxon>
        <taxon>Spiralia</taxon>
        <taxon>Lophotrochozoa</taxon>
        <taxon>Mollusca</taxon>
        <taxon>Gastropoda</taxon>
        <taxon>Heterobranchia</taxon>
        <taxon>Euthyneura</taxon>
        <taxon>Panpulmonata</taxon>
        <taxon>Eupulmonata</taxon>
        <taxon>Stylommatophora</taxon>
        <taxon>Helicina</taxon>
        <taxon>Arionoidea</taxon>
        <taxon>Arionidae</taxon>
        <taxon>Arion</taxon>
    </lineage>
</organism>
<dbReference type="AlphaFoldDB" id="A0A0B6YHT9"/>
<evidence type="ECO:0000313" key="2">
    <source>
        <dbReference type="EMBL" id="CEK55080.1"/>
    </source>
</evidence>
<accession>A0A0B6YHT9</accession>
<keyword evidence="1" id="KW-0812">Transmembrane</keyword>
<protein>
    <submittedName>
        <fullName evidence="2">Uncharacterized protein</fullName>
    </submittedName>
</protein>
<gene>
    <name evidence="2" type="primary">ORF24322</name>
</gene>
<sequence length="112" mass="12958">QLLDSVDDNYMDDLVVFMPVLLELTCAIGRWFPASQQTKKADVMQPASFPIILEPEVYTAFFVDRLKNRQIEASLLSDHETDHIASVEDNKTERSIEDIEADWRKLTNEQKE</sequence>
<keyword evidence="1" id="KW-1133">Transmembrane helix</keyword>
<feature type="non-terminal residue" evidence="2">
    <location>
        <position position="1"/>
    </location>
</feature>
<proteinExistence type="predicted"/>
<reference evidence="2" key="1">
    <citation type="submission" date="2014-12" db="EMBL/GenBank/DDBJ databases">
        <title>Insight into the proteome of Arion vulgaris.</title>
        <authorList>
            <person name="Aradska J."/>
            <person name="Bulat T."/>
            <person name="Smidak R."/>
            <person name="Sarate P."/>
            <person name="Gangsoo J."/>
            <person name="Sialana F."/>
            <person name="Bilban M."/>
            <person name="Lubec G."/>
        </authorList>
    </citation>
    <scope>NUCLEOTIDE SEQUENCE</scope>
    <source>
        <tissue evidence="2">Skin</tissue>
    </source>
</reference>
<keyword evidence="1" id="KW-0472">Membrane</keyword>
<dbReference type="EMBL" id="HACG01008215">
    <property type="protein sequence ID" value="CEK55080.1"/>
    <property type="molecule type" value="Transcribed_RNA"/>
</dbReference>
<name>A0A0B6YHT9_9EUPU</name>
<evidence type="ECO:0000256" key="1">
    <source>
        <dbReference type="SAM" id="Phobius"/>
    </source>
</evidence>